<sequence length="153" mass="18332">MEIQNVYFDSDTKMETVKEYLKDEYQKTINIYFMGYNSENIFTDGKHMTKHRFLQIDKKSDNNYTLMGVYFEGIKDPIRPINENENLTLEKLKNTASHLANPPEKMIIFWRTKNTYKQVRKAIYTHGVFAIFLVCFFSTLIKYIFKFWFGSLN</sequence>
<keyword evidence="1" id="KW-1133">Transmembrane helix</keyword>
<feature type="transmembrane region" description="Helical" evidence="1">
    <location>
        <begin position="123"/>
        <end position="145"/>
    </location>
</feature>
<dbReference type="AlphaFoldDB" id="A0A660HNE1"/>
<proteinExistence type="predicted"/>
<dbReference type="EMBL" id="CP025121">
    <property type="protein sequence ID" value="AYJ01389.1"/>
    <property type="molecule type" value="Genomic_DNA"/>
</dbReference>
<evidence type="ECO:0000313" key="3">
    <source>
        <dbReference type="Proteomes" id="UP000272462"/>
    </source>
</evidence>
<dbReference type="RefSeq" id="WP_121464101.1">
    <property type="nucleotide sequence ID" value="NZ_CP025121.1"/>
</dbReference>
<organism evidence="2 3">
    <name type="scientific">Ziziphus jujuba witches'-broom phytoplasma</name>
    <dbReference type="NCBI Taxonomy" id="135727"/>
    <lineage>
        <taxon>Bacteria</taxon>
        <taxon>Bacillati</taxon>
        <taxon>Mycoplasmatota</taxon>
        <taxon>Mollicutes</taxon>
        <taxon>Acholeplasmatales</taxon>
        <taxon>Acholeplasmataceae</taxon>
        <taxon>Candidatus Phytoplasma</taxon>
        <taxon>16SrV (Elm yellows group)</taxon>
    </lineage>
</organism>
<keyword evidence="3" id="KW-1185">Reference proteome</keyword>
<accession>A0A660HNE1</accession>
<reference evidence="2 3" key="1">
    <citation type="journal article" date="2018" name="BMC Genomics">
        <title>Comparative genome analysis of jujube witches'-broom Phytoplasma, an obligate pathogen that causes jujube witches'-broom disease.</title>
        <authorList>
            <person name="Wang J."/>
            <person name="Song L."/>
            <person name="Jiao Q."/>
            <person name="Yang S."/>
            <person name="Gao R."/>
            <person name="Lu X."/>
            <person name="Zhou G."/>
        </authorList>
    </citation>
    <scope>NUCLEOTIDE SEQUENCE [LARGE SCALE GENOMIC DNA]</scope>
    <source>
        <strain evidence="2">Jwb-nky</strain>
    </source>
</reference>
<gene>
    <name evidence="2" type="ORF">CWO85_02655</name>
</gene>
<dbReference type="KEGG" id="pzi:CWO85_02655"/>
<keyword evidence="1" id="KW-0472">Membrane</keyword>
<evidence type="ECO:0000256" key="1">
    <source>
        <dbReference type="SAM" id="Phobius"/>
    </source>
</evidence>
<name>A0A660HNE1_ZIZJU</name>
<protein>
    <submittedName>
        <fullName evidence="2">Uncharacterized protein</fullName>
    </submittedName>
</protein>
<evidence type="ECO:0000313" key="2">
    <source>
        <dbReference type="EMBL" id="AYJ01389.1"/>
    </source>
</evidence>
<dbReference type="Proteomes" id="UP000272462">
    <property type="component" value="Chromosome"/>
</dbReference>
<keyword evidence="1" id="KW-0812">Transmembrane</keyword>